<evidence type="ECO:0000313" key="2">
    <source>
        <dbReference type="Proteomes" id="UP000265703"/>
    </source>
</evidence>
<dbReference type="Proteomes" id="UP000265703">
    <property type="component" value="Unassembled WGS sequence"/>
</dbReference>
<name>A0A397SY07_9GLOM</name>
<protein>
    <recommendedName>
        <fullName evidence="3">F-box domain-containing protein</fullName>
    </recommendedName>
</protein>
<gene>
    <name evidence="1" type="ORF">C1645_827508</name>
</gene>
<dbReference type="OrthoDB" id="2360563at2759"/>
<proteinExistence type="predicted"/>
<dbReference type="SUPFAM" id="SSF52047">
    <property type="entry name" value="RNI-like"/>
    <property type="match status" value="1"/>
</dbReference>
<comment type="caution">
    <text evidence="1">The sequence shown here is derived from an EMBL/GenBank/DDBJ whole genome shotgun (WGS) entry which is preliminary data.</text>
</comment>
<evidence type="ECO:0008006" key="3">
    <source>
        <dbReference type="Google" id="ProtNLM"/>
    </source>
</evidence>
<dbReference type="Gene3D" id="3.80.10.10">
    <property type="entry name" value="Ribonuclease Inhibitor"/>
    <property type="match status" value="1"/>
</dbReference>
<dbReference type="InterPro" id="IPR032675">
    <property type="entry name" value="LRR_dom_sf"/>
</dbReference>
<organism evidence="1 2">
    <name type="scientific">Glomus cerebriforme</name>
    <dbReference type="NCBI Taxonomy" id="658196"/>
    <lineage>
        <taxon>Eukaryota</taxon>
        <taxon>Fungi</taxon>
        <taxon>Fungi incertae sedis</taxon>
        <taxon>Mucoromycota</taxon>
        <taxon>Glomeromycotina</taxon>
        <taxon>Glomeromycetes</taxon>
        <taxon>Glomerales</taxon>
        <taxon>Glomeraceae</taxon>
        <taxon>Glomus</taxon>
    </lineage>
</organism>
<dbReference type="STRING" id="658196.A0A397SY07"/>
<reference evidence="1 2" key="1">
    <citation type="submission" date="2018-06" db="EMBL/GenBank/DDBJ databases">
        <title>Comparative genomics reveals the genomic features of Rhizophagus irregularis, R. cerebriforme, R. diaphanum and Gigaspora rosea, and their symbiotic lifestyle signature.</title>
        <authorList>
            <person name="Morin E."/>
            <person name="San Clemente H."/>
            <person name="Chen E.C.H."/>
            <person name="De La Providencia I."/>
            <person name="Hainaut M."/>
            <person name="Kuo A."/>
            <person name="Kohler A."/>
            <person name="Murat C."/>
            <person name="Tang N."/>
            <person name="Roy S."/>
            <person name="Loubradou J."/>
            <person name="Henrissat B."/>
            <person name="Grigoriev I.V."/>
            <person name="Corradi N."/>
            <person name="Roux C."/>
            <person name="Martin F.M."/>
        </authorList>
    </citation>
    <scope>NUCLEOTIDE SEQUENCE [LARGE SCALE GENOMIC DNA]</scope>
    <source>
        <strain evidence="1 2">DAOM 227022</strain>
    </source>
</reference>
<keyword evidence="2" id="KW-1185">Reference proteome</keyword>
<sequence length="438" mass="51510">MSDLILNVDVIYEIINQLKDDNFALFNFLLVNKHFGEIAVSLLWKNPFQFCKINDNGKNYLIIQTYITCFNKKERIKATSILKNLNSYQTPFFKYGEYLKEFKIHEIKISISAWYNTFIKNAIISDSKYTRFETCLIRSLMRQCQTLDCIDLDISLADKYLLDTMQCKIMNLKNLTLYCKSYYNVVTTERVRRTLEIFKNHCQGLSCLIFDHFNINYKDVITKELKSLNSLTKVILNNVDFEKISFDFIEKCINLEILGLRSSKGLNLENIDPYTTFKNLKLLDLSYNEWSSEVNILIIKKAGDNLTSLTIGKEHNINTINDDTLIALIKYCPKINSLSFSKISKESINMVFSYLKEFKLVTLQIHQIEENSTVIKSKDLLDYIEYQNSLSKLGIGKNDNYWHYYNKSRDNFEKLLKKHNIRLIGYKPNDLKNRRILK</sequence>
<dbReference type="EMBL" id="QKYT01000300">
    <property type="protein sequence ID" value="RIA87624.1"/>
    <property type="molecule type" value="Genomic_DNA"/>
</dbReference>
<evidence type="ECO:0000313" key="1">
    <source>
        <dbReference type="EMBL" id="RIA87624.1"/>
    </source>
</evidence>
<accession>A0A397SY07</accession>
<dbReference type="AlphaFoldDB" id="A0A397SY07"/>